<dbReference type="PANTHER" id="PTHR48081">
    <property type="entry name" value="AB HYDROLASE SUPERFAMILY PROTEIN C4A8.06C"/>
    <property type="match status" value="1"/>
</dbReference>
<dbReference type="InterPro" id="IPR013094">
    <property type="entry name" value="AB_hydrolase_3"/>
</dbReference>
<comment type="catalytic activity">
    <reaction evidence="3">
        <text>a monoacylglycerol + H2O = glycerol + a fatty acid + H(+)</text>
        <dbReference type="Rhea" id="RHEA:15245"/>
        <dbReference type="ChEBI" id="CHEBI:15377"/>
        <dbReference type="ChEBI" id="CHEBI:15378"/>
        <dbReference type="ChEBI" id="CHEBI:17408"/>
        <dbReference type="ChEBI" id="CHEBI:17754"/>
        <dbReference type="ChEBI" id="CHEBI:28868"/>
    </reaction>
</comment>
<evidence type="ECO:0000256" key="1">
    <source>
        <dbReference type="ARBA" id="ARBA00022801"/>
    </source>
</evidence>
<proteinExistence type="predicted"/>
<feature type="transmembrane region" description="Helical" evidence="5">
    <location>
        <begin position="54"/>
        <end position="71"/>
    </location>
</feature>
<comment type="catalytic activity">
    <reaction evidence="2">
        <text>a diacylglycerol + H2O = a monoacylglycerol + a fatty acid + H(+)</text>
        <dbReference type="Rhea" id="RHEA:32731"/>
        <dbReference type="ChEBI" id="CHEBI:15377"/>
        <dbReference type="ChEBI" id="CHEBI:15378"/>
        <dbReference type="ChEBI" id="CHEBI:17408"/>
        <dbReference type="ChEBI" id="CHEBI:18035"/>
        <dbReference type="ChEBI" id="CHEBI:28868"/>
    </reaction>
</comment>
<dbReference type="Pfam" id="PF07859">
    <property type="entry name" value="Abhydrolase_3"/>
    <property type="match status" value="1"/>
</dbReference>
<dbReference type="Proteomes" id="UP001217754">
    <property type="component" value="Chromosome 5"/>
</dbReference>
<dbReference type="AlphaFoldDB" id="A0AAF0F314"/>
<dbReference type="GO" id="GO:0016787">
    <property type="term" value="F:hydrolase activity"/>
    <property type="evidence" value="ECO:0007669"/>
    <property type="project" value="UniProtKB-KW"/>
</dbReference>
<evidence type="ECO:0000256" key="4">
    <source>
        <dbReference type="SAM" id="MobiDB-lite"/>
    </source>
</evidence>
<feature type="transmembrane region" description="Helical" evidence="5">
    <location>
        <begin position="28"/>
        <end position="48"/>
    </location>
</feature>
<keyword evidence="8" id="KW-1185">Reference proteome</keyword>
<protein>
    <recommendedName>
        <fullName evidence="6">Alpha/beta hydrolase fold-3 domain-containing protein</fullName>
    </recommendedName>
</protein>
<evidence type="ECO:0000313" key="7">
    <source>
        <dbReference type="EMBL" id="WFD39875.1"/>
    </source>
</evidence>
<feature type="region of interest" description="Disordered" evidence="4">
    <location>
        <begin position="1"/>
        <end position="20"/>
    </location>
</feature>
<keyword evidence="5" id="KW-0472">Membrane</keyword>
<gene>
    <name evidence="7" type="ORF">MJAP1_002856</name>
</gene>
<feature type="domain" description="Alpha/beta hydrolase fold-3" evidence="6">
    <location>
        <begin position="195"/>
        <end position="340"/>
    </location>
</feature>
<organism evidence="7 8">
    <name type="scientific">Malassezia japonica</name>
    <dbReference type="NCBI Taxonomy" id="223818"/>
    <lineage>
        <taxon>Eukaryota</taxon>
        <taxon>Fungi</taxon>
        <taxon>Dikarya</taxon>
        <taxon>Basidiomycota</taxon>
        <taxon>Ustilaginomycotina</taxon>
        <taxon>Malasseziomycetes</taxon>
        <taxon>Malasseziales</taxon>
        <taxon>Malasseziaceae</taxon>
        <taxon>Malassezia</taxon>
    </lineage>
</organism>
<dbReference type="EMBL" id="CP119962">
    <property type="protein sequence ID" value="WFD39875.1"/>
    <property type="molecule type" value="Genomic_DNA"/>
</dbReference>
<dbReference type="GeneID" id="85226507"/>
<evidence type="ECO:0000256" key="2">
    <source>
        <dbReference type="ARBA" id="ARBA00047591"/>
    </source>
</evidence>
<feature type="compositionally biased region" description="Polar residues" evidence="4">
    <location>
        <begin position="1"/>
        <end position="13"/>
    </location>
</feature>
<evidence type="ECO:0000256" key="5">
    <source>
        <dbReference type="SAM" id="Phobius"/>
    </source>
</evidence>
<name>A0AAF0F314_9BASI</name>
<dbReference type="InterPro" id="IPR029058">
    <property type="entry name" value="AB_hydrolase_fold"/>
</dbReference>
<reference evidence="7" key="1">
    <citation type="submission" date="2023-03" db="EMBL/GenBank/DDBJ databases">
        <title>Mating type loci evolution in Malassezia.</title>
        <authorList>
            <person name="Coelho M.A."/>
        </authorList>
    </citation>
    <scope>NUCLEOTIDE SEQUENCE</scope>
    <source>
        <strain evidence="7">CBS 9431</strain>
    </source>
</reference>
<evidence type="ECO:0000313" key="8">
    <source>
        <dbReference type="Proteomes" id="UP001217754"/>
    </source>
</evidence>
<evidence type="ECO:0000259" key="6">
    <source>
        <dbReference type="Pfam" id="PF07859"/>
    </source>
</evidence>
<accession>A0AAF0F314</accession>
<evidence type="ECO:0000256" key="3">
    <source>
        <dbReference type="ARBA" id="ARBA00048461"/>
    </source>
</evidence>
<dbReference type="PANTHER" id="PTHR48081:SF31">
    <property type="entry name" value="STERYL ACETYL HYDROLASE MUG81-RELATED"/>
    <property type="match status" value="1"/>
</dbReference>
<keyword evidence="5" id="KW-0812">Transmembrane</keyword>
<keyword evidence="1" id="KW-0378">Hydrolase</keyword>
<dbReference type="RefSeq" id="XP_060122772.1">
    <property type="nucleotide sequence ID" value="XM_060266789.1"/>
</dbReference>
<dbReference type="InterPro" id="IPR050300">
    <property type="entry name" value="GDXG_lipolytic_enzyme"/>
</dbReference>
<dbReference type="Gene3D" id="3.40.50.1820">
    <property type="entry name" value="alpha/beta hydrolase"/>
    <property type="match status" value="1"/>
</dbReference>
<keyword evidence="5" id="KW-1133">Transmembrane helix</keyword>
<dbReference type="SUPFAM" id="SSF53474">
    <property type="entry name" value="alpha/beta-Hydrolases"/>
    <property type="match status" value="1"/>
</dbReference>
<sequence>MSGLSIETKNAQPASEVRTLPAKPPKRPLLGGLYFTDLLVFLISLAANILRTCAVAEILDMVWFGIVYIVFRFRHQLQARWKLSKRQMRAGGSAPCFFSVFVLCGTRFVLSRFPYMLPRIALSQETAGPLVQWRTGGGVAHLVRPYDWADHEPSSQAPLPSPSIQRGFRAYWIRGERWSTPPTHPPKEGQRRAVLLFVHGGGFALGSVALYTEPILRVLGHVQKASSGRVHADCVAVEYDLAPGVRFPTPLLQCLRCYAHLVEVEHIPPEQIILCGDSAGGGLVMSMLLCLAKQAQDPLLGERDWSRLPVPARAMLISPVVDIRPQQAFAFTSLRQQAAAPDPAVRRALERRATSDAAPGALDFLAPEALMHYAQLYAGVLRRPRRARGPASWLCAYLEEQQITPGMMKPVSTAAHYLHHFLTHPLLHSAPRPARSDAVPKYTSTRSAVVPPDESCSDAIARPHALYRTSALLGVHTSPQAVLATHTLLNPGLGDWSAIHLPRGIFVTWGRNEVLAHDIEAWVARVRLVWASQERDTALLETVPEVGHGGVHIWPFVWMYLAARQSERERGLRTLAHAVLGLYPDELCMSPSESEYDFSSPASMPSDYEEEHSADFAAQVAWEQELMRMGLRPP</sequence>
<feature type="transmembrane region" description="Helical" evidence="5">
    <location>
        <begin position="92"/>
        <end position="110"/>
    </location>
</feature>